<evidence type="ECO:0000313" key="3">
    <source>
        <dbReference type="EMBL" id="MEU3710866.1"/>
    </source>
</evidence>
<reference evidence="3 4" key="1">
    <citation type="submission" date="2024-06" db="EMBL/GenBank/DDBJ databases">
        <title>The Natural Products Discovery Center: Release of the First 8490 Sequenced Strains for Exploring Actinobacteria Biosynthetic Diversity.</title>
        <authorList>
            <person name="Kalkreuter E."/>
            <person name="Kautsar S.A."/>
            <person name="Yang D."/>
            <person name="Bader C.D."/>
            <person name="Teijaro C.N."/>
            <person name="Fluegel L."/>
            <person name="Davis C.M."/>
            <person name="Simpson J.R."/>
            <person name="Lauterbach L."/>
            <person name="Steele A.D."/>
            <person name="Gui C."/>
            <person name="Meng S."/>
            <person name="Li G."/>
            <person name="Viehrig K."/>
            <person name="Ye F."/>
            <person name="Su P."/>
            <person name="Kiefer A.F."/>
            <person name="Nichols A."/>
            <person name="Cepeda A.J."/>
            <person name="Yan W."/>
            <person name="Fan B."/>
            <person name="Jiang Y."/>
            <person name="Adhikari A."/>
            <person name="Zheng C.-J."/>
            <person name="Schuster L."/>
            <person name="Cowan T.M."/>
            <person name="Smanski M.J."/>
            <person name="Chevrette M.G."/>
            <person name="De Carvalho L.P.S."/>
            <person name="Shen B."/>
        </authorList>
    </citation>
    <scope>NUCLEOTIDE SEQUENCE [LARGE SCALE GENOMIC DNA]</scope>
    <source>
        <strain evidence="3 4">NPDC033039</strain>
    </source>
</reference>
<feature type="compositionally biased region" description="Low complexity" evidence="1">
    <location>
        <begin position="217"/>
        <end position="230"/>
    </location>
</feature>
<feature type="compositionally biased region" description="Low complexity" evidence="1">
    <location>
        <begin position="119"/>
        <end position="132"/>
    </location>
</feature>
<proteinExistence type="predicted"/>
<keyword evidence="4" id="KW-1185">Reference proteome</keyword>
<dbReference type="EMBL" id="JBEZVI010000008">
    <property type="protein sequence ID" value="MEU3710866.1"/>
    <property type="molecule type" value="Genomic_DNA"/>
</dbReference>
<protein>
    <submittedName>
        <fullName evidence="3">Protein phosphatase 2C domain-containing protein</fullName>
    </submittedName>
</protein>
<organism evidence="3 4">
    <name type="scientific">Streptomyces catenulae</name>
    <dbReference type="NCBI Taxonomy" id="66875"/>
    <lineage>
        <taxon>Bacteria</taxon>
        <taxon>Bacillati</taxon>
        <taxon>Actinomycetota</taxon>
        <taxon>Actinomycetes</taxon>
        <taxon>Kitasatosporales</taxon>
        <taxon>Streptomycetaceae</taxon>
        <taxon>Streptomyces</taxon>
    </lineage>
</organism>
<feature type="region of interest" description="Disordered" evidence="1">
    <location>
        <begin position="1"/>
        <end position="328"/>
    </location>
</feature>
<feature type="domain" description="PPM-type phosphatase" evidence="2">
    <location>
        <begin position="369"/>
        <end position="564"/>
    </location>
</feature>
<accession>A0ABV2YZM1</accession>
<sequence>MAAAPRPAPLPAVGLLPPGLLPPEELPVGLSAADAPPWPFRSGTLPPGLLPPEELPSARPHAGVRTPPAPQPLPDERPPTTEPEAPAEPSPAEPLPAASEPLEPTNPEPAPRDEAQPDAEAAPGSGAAPGSEGASGTGDGPEADDRTVPGDGPEPDSGPEEAPVIADTEPPPPDRTPTADAEPTPPAEAPNPDAEAPPTGGDPEPTAGEPMPLSGAPEPTTGEPTPLPDEATPTPGALEPADTPGDPAVQDAEPERPEPLAATRRTEATRETEAATDPEPEPTTEATGETEATRETEAAPAPAPVQPPEAAQPPQPPLPAFIGDRPPTYAAEPVALPVAEPGAMGEVVPDTVLDGAQYGSLTVRAVSQRGDSARYRGAPRRDALLLARFGSGAQTLILAAVASGPAVGDPRAAHDVCAWIGGAVARSCTRLAEDLRTDHRSALRSGLQRLADRGYGKLRERTAGSDGVPESPAAVRCLLLPADPACRTRVFFGVGEGGFLRLRDGSWEDLEPSATGPGADADGSPRPAPFLFTTVTGRRGDALLLCSAGLAEPLADEPALADRLAADLSGPPPGLTSFLTSAQVRVKGHARDRTAVGVWDT</sequence>
<evidence type="ECO:0000259" key="2">
    <source>
        <dbReference type="Pfam" id="PF13672"/>
    </source>
</evidence>
<gene>
    <name evidence="3" type="ORF">AB0E61_12325</name>
</gene>
<dbReference type="Pfam" id="PF13672">
    <property type="entry name" value="PP2C_2"/>
    <property type="match status" value="1"/>
</dbReference>
<evidence type="ECO:0000313" key="4">
    <source>
        <dbReference type="Proteomes" id="UP001550853"/>
    </source>
</evidence>
<dbReference type="InterPro" id="IPR001932">
    <property type="entry name" value="PPM-type_phosphatase-like_dom"/>
</dbReference>
<feature type="compositionally biased region" description="Basic and acidic residues" evidence="1">
    <location>
        <begin position="253"/>
        <end position="273"/>
    </location>
</feature>
<dbReference type="Proteomes" id="UP001550853">
    <property type="component" value="Unassembled WGS sequence"/>
</dbReference>
<name>A0ABV2YZM1_9ACTN</name>
<comment type="caution">
    <text evidence="3">The sequence shown here is derived from an EMBL/GenBank/DDBJ whole genome shotgun (WGS) entry which is preliminary data.</text>
</comment>
<evidence type="ECO:0000256" key="1">
    <source>
        <dbReference type="SAM" id="MobiDB-lite"/>
    </source>
</evidence>
<dbReference type="RefSeq" id="WP_245654889.1">
    <property type="nucleotide sequence ID" value="NZ_JBEZVI010000008.1"/>
</dbReference>
<feature type="compositionally biased region" description="Pro residues" evidence="1">
    <location>
        <begin position="301"/>
        <end position="319"/>
    </location>
</feature>
<feature type="compositionally biased region" description="Pro residues" evidence="1">
    <location>
        <begin position="1"/>
        <end position="10"/>
    </location>
</feature>